<dbReference type="InterPro" id="IPR001453">
    <property type="entry name" value="MoaB/Mog_dom"/>
</dbReference>
<gene>
    <name evidence="3" type="ORF">CSA56_08160</name>
</gene>
<dbReference type="Pfam" id="PF00994">
    <property type="entry name" value="MoCF_biosynth"/>
    <property type="match status" value="1"/>
</dbReference>
<proteinExistence type="inferred from homology"/>
<accession>A0A2G6KFA4</accession>
<dbReference type="NCBIfam" id="TIGR00200">
    <property type="entry name" value="cinA_nterm"/>
    <property type="match status" value="1"/>
</dbReference>
<dbReference type="Gene3D" id="3.90.950.20">
    <property type="entry name" value="CinA-like"/>
    <property type="match status" value="1"/>
</dbReference>
<dbReference type="Proteomes" id="UP000230821">
    <property type="component" value="Unassembled WGS sequence"/>
</dbReference>
<reference evidence="3 4" key="1">
    <citation type="submission" date="2017-10" db="EMBL/GenBank/DDBJ databases">
        <title>Novel microbial diversity and functional potential in the marine mammal oral microbiome.</title>
        <authorList>
            <person name="Dudek N.K."/>
            <person name="Sun C.L."/>
            <person name="Burstein D."/>
            <person name="Kantor R.S."/>
            <person name="Aliaga Goltsman D.S."/>
            <person name="Bik E.M."/>
            <person name="Thomas B.C."/>
            <person name="Banfield J.F."/>
            <person name="Relman D.A."/>
        </authorList>
    </citation>
    <scope>NUCLEOTIDE SEQUENCE [LARGE SCALE GENOMIC DNA]</scope>
    <source>
        <strain evidence="3">DOLJORAL78_47_16</strain>
    </source>
</reference>
<dbReference type="PANTHER" id="PTHR13939:SF0">
    <property type="entry name" value="NMN AMIDOHYDROLASE-LIKE PROTEIN YFAY"/>
    <property type="match status" value="1"/>
</dbReference>
<protein>
    <recommendedName>
        <fullName evidence="1">CinA-like protein</fullName>
    </recommendedName>
</protein>
<dbReference type="InterPro" id="IPR008135">
    <property type="entry name" value="Competence-induced_CinA"/>
</dbReference>
<dbReference type="HAMAP" id="MF_00226_B">
    <property type="entry name" value="CinA_B"/>
    <property type="match status" value="1"/>
</dbReference>
<organism evidence="3 4">
    <name type="scientific">candidate division KSB3 bacterium</name>
    <dbReference type="NCBI Taxonomy" id="2044937"/>
    <lineage>
        <taxon>Bacteria</taxon>
        <taxon>candidate division KSB3</taxon>
    </lineage>
</organism>
<dbReference type="AlphaFoldDB" id="A0A2G6KFA4"/>
<name>A0A2G6KFA4_9BACT</name>
<dbReference type="SUPFAM" id="SSF142433">
    <property type="entry name" value="CinA-like"/>
    <property type="match status" value="1"/>
</dbReference>
<dbReference type="SUPFAM" id="SSF53218">
    <property type="entry name" value="Molybdenum cofactor biosynthesis proteins"/>
    <property type="match status" value="1"/>
</dbReference>
<dbReference type="InterPro" id="IPR008136">
    <property type="entry name" value="CinA_C"/>
</dbReference>
<dbReference type="InterPro" id="IPR050101">
    <property type="entry name" value="CinA"/>
</dbReference>
<dbReference type="NCBIfam" id="TIGR00199">
    <property type="entry name" value="PncC_domain"/>
    <property type="match status" value="1"/>
</dbReference>
<dbReference type="Gene3D" id="3.40.980.10">
    <property type="entry name" value="MoaB/Mog-like domain"/>
    <property type="match status" value="1"/>
</dbReference>
<feature type="domain" description="MoaB/Mog" evidence="2">
    <location>
        <begin position="4"/>
        <end position="171"/>
    </location>
</feature>
<dbReference type="InterPro" id="IPR036653">
    <property type="entry name" value="CinA-like_C"/>
</dbReference>
<dbReference type="NCBIfam" id="TIGR00177">
    <property type="entry name" value="molyb_syn"/>
    <property type="match status" value="1"/>
</dbReference>
<dbReference type="Pfam" id="PF02464">
    <property type="entry name" value="CinA"/>
    <property type="match status" value="1"/>
</dbReference>
<dbReference type="InterPro" id="IPR036425">
    <property type="entry name" value="MoaB/Mog-like_dom_sf"/>
</dbReference>
<dbReference type="SMART" id="SM00852">
    <property type="entry name" value="MoCF_biosynth"/>
    <property type="match status" value="1"/>
</dbReference>
<dbReference type="EMBL" id="PDSK01000090">
    <property type="protein sequence ID" value="PIE34347.1"/>
    <property type="molecule type" value="Genomic_DNA"/>
</dbReference>
<dbReference type="NCBIfam" id="NF001813">
    <property type="entry name" value="PRK00549.1"/>
    <property type="match status" value="1"/>
</dbReference>
<dbReference type="PIRSF" id="PIRSF006728">
    <property type="entry name" value="CinA"/>
    <property type="match status" value="1"/>
</dbReference>
<evidence type="ECO:0000259" key="2">
    <source>
        <dbReference type="SMART" id="SM00852"/>
    </source>
</evidence>
<comment type="similarity">
    <text evidence="1">Belongs to the CinA family.</text>
</comment>
<evidence type="ECO:0000313" key="3">
    <source>
        <dbReference type="EMBL" id="PIE34347.1"/>
    </source>
</evidence>
<dbReference type="InterPro" id="IPR041424">
    <property type="entry name" value="CinA_KH"/>
</dbReference>
<evidence type="ECO:0000313" key="4">
    <source>
        <dbReference type="Proteomes" id="UP000230821"/>
    </source>
</evidence>
<sequence>MNAEIVAIGTELLLGQIVDTNSVYMAEQLNRIGIGVIYKTIVGDNRERLRSVLSRALDRSDVVITSGGIGPTEDDLTREIAADVTERNLVFHQDLSDQIRQIFTDRNLPYKENNRRQAYIPEGAIPIENPQGTAPGYIIETERGILLSLPGVPREMKCLMQETVLPYLQQKLGRSQLITYRVLKLCGTGESHVDHLIGDLITAYENPTIGLLAHLGQIDIRITAKAETVEEAETLIADVDQKIRQRLPHRIFGIDDETQEGLIADLLQTKGYSLAIAETNTGGYLAQQLIAVPGIDSVFRGAIVAPTRDSLTRLLDVSPDLIDQHELLGMGMAKQIAHAVKQTCGADIGLGITGYRQSLEGKIADPAVPIYIALHHADSTLTAREYLTSGPPNTIQTRVKNMALELLRRKLLGIEHEFDD</sequence>
<dbReference type="Pfam" id="PF18146">
    <property type="entry name" value="CinA_KH"/>
    <property type="match status" value="1"/>
</dbReference>
<evidence type="ECO:0000256" key="1">
    <source>
        <dbReference type="HAMAP-Rule" id="MF_00226"/>
    </source>
</evidence>
<comment type="caution">
    <text evidence="3">The sequence shown here is derived from an EMBL/GenBank/DDBJ whole genome shotgun (WGS) entry which is preliminary data.</text>
</comment>
<dbReference type="Gene3D" id="3.30.70.2860">
    <property type="match status" value="1"/>
</dbReference>
<dbReference type="PANTHER" id="PTHR13939">
    <property type="entry name" value="NICOTINAMIDE-NUCLEOTIDE AMIDOHYDROLASE PNCC"/>
    <property type="match status" value="1"/>
</dbReference>
<dbReference type="CDD" id="cd00885">
    <property type="entry name" value="cinA"/>
    <property type="match status" value="1"/>
</dbReference>